<gene>
    <name evidence="2" type="ORF">BKCO1_2400018</name>
</gene>
<dbReference type="EMBL" id="MNUE01000024">
    <property type="protein sequence ID" value="OJD34227.1"/>
    <property type="molecule type" value="Genomic_DNA"/>
</dbReference>
<feature type="domain" description="Cobalamin-independent methionine synthase MetE C-terminal/archaeal" evidence="1">
    <location>
        <begin position="180"/>
        <end position="374"/>
    </location>
</feature>
<dbReference type="OrthoDB" id="7772923at2759"/>
<evidence type="ECO:0000313" key="2">
    <source>
        <dbReference type="EMBL" id="OJD34227.1"/>
    </source>
</evidence>
<accession>A0A1J9RNV3</accession>
<proteinExistence type="predicted"/>
<sequence>MSTTLHREPPFRAEHLGSLLRPKDLLDKRAEAHEGKAQAADLKPLEDAAIKDIVAKQQEWGYRALSDGEYRRHMFWGSFFPGLDGMKEVQQPSLDMFRTYVPDMAAFLETNHVPGETVICTGKIRHTGQSTYVDQVEYLKTLLPKERWGEIKLTLAAPNWYHLRYREGQAYPADVYSSDEEYFADIAKAYQTELDILYKAGLRNVQYDDPNLAYFCSEKMLQGWEEDKRNKYSADELLDVYIKLYNDCISKAPSDMHIGIHLCRGNFVGSRHFAEGAYDRIATKLFRDLHMQTYYLEYDTPRAGGFAPLAELPTNKNVILGVVTSKFPEMEDKEEMKRRIYEAADVMAKGAGQSREEALNRVGVSPQCGFASHASGNLIDHEGMAKKLKLVRQIADEVWPGQP</sequence>
<organism evidence="2 3">
    <name type="scientific">Diplodia corticola</name>
    <dbReference type="NCBI Taxonomy" id="236234"/>
    <lineage>
        <taxon>Eukaryota</taxon>
        <taxon>Fungi</taxon>
        <taxon>Dikarya</taxon>
        <taxon>Ascomycota</taxon>
        <taxon>Pezizomycotina</taxon>
        <taxon>Dothideomycetes</taxon>
        <taxon>Dothideomycetes incertae sedis</taxon>
        <taxon>Botryosphaeriales</taxon>
        <taxon>Botryosphaeriaceae</taxon>
        <taxon>Diplodia</taxon>
    </lineage>
</organism>
<dbReference type="GO" id="GO:0003871">
    <property type="term" value="F:5-methyltetrahydropteroyltriglutamate-homocysteine S-methyltransferase activity"/>
    <property type="evidence" value="ECO:0007669"/>
    <property type="project" value="InterPro"/>
</dbReference>
<comment type="caution">
    <text evidence="2">The sequence shown here is derived from an EMBL/GenBank/DDBJ whole genome shotgun (WGS) entry which is preliminary data.</text>
</comment>
<name>A0A1J9RNV3_9PEZI</name>
<dbReference type="SUPFAM" id="SSF51726">
    <property type="entry name" value="UROD/MetE-like"/>
    <property type="match status" value="1"/>
</dbReference>
<dbReference type="InterPro" id="IPR002629">
    <property type="entry name" value="Met_Synth_C/arc"/>
</dbReference>
<dbReference type="CDD" id="cd03311">
    <property type="entry name" value="CIMS_C_terminal_like"/>
    <property type="match status" value="1"/>
</dbReference>
<dbReference type="PANTHER" id="PTHR43844:SF2">
    <property type="entry name" value="SYNTHASE, VITAMIN-B12 INDEPENDENT, PUTATIVE (AFU_ORTHOLOGUE AFUA_3G12060)-RELATED"/>
    <property type="match status" value="1"/>
</dbReference>
<protein>
    <submittedName>
        <fullName evidence="2">Methionine vitamin-b12 independent</fullName>
    </submittedName>
</protein>
<dbReference type="GeneID" id="31013372"/>
<dbReference type="GO" id="GO:0008270">
    <property type="term" value="F:zinc ion binding"/>
    <property type="evidence" value="ECO:0007669"/>
    <property type="project" value="InterPro"/>
</dbReference>
<dbReference type="GO" id="GO:0009086">
    <property type="term" value="P:methionine biosynthetic process"/>
    <property type="evidence" value="ECO:0007669"/>
    <property type="project" value="InterPro"/>
</dbReference>
<dbReference type="PANTHER" id="PTHR43844">
    <property type="entry name" value="METHIONINE SYNTHASE"/>
    <property type="match status" value="1"/>
</dbReference>
<dbReference type="Pfam" id="PF01717">
    <property type="entry name" value="Meth_synt_2"/>
    <property type="match status" value="1"/>
</dbReference>
<dbReference type="Gene3D" id="3.20.20.210">
    <property type="match status" value="1"/>
</dbReference>
<dbReference type="RefSeq" id="XP_020130487.1">
    <property type="nucleotide sequence ID" value="XM_020273112.1"/>
</dbReference>
<dbReference type="Proteomes" id="UP000183809">
    <property type="component" value="Unassembled WGS sequence"/>
</dbReference>
<reference evidence="2 3" key="1">
    <citation type="submission" date="2016-10" db="EMBL/GenBank/DDBJ databases">
        <title>Proteomics and genomics reveal pathogen-plant mechanisms compatible with a hemibiotrophic lifestyle of Diplodia corticola.</title>
        <authorList>
            <person name="Fernandes I."/>
            <person name="De Jonge R."/>
            <person name="Van De Peer Y."/>
            <person name="Devreese B."/>
            <person name="Alves A."/>
            <person name="Esteves A.C."/>
        </authorList>
    </citation>
    <scope>NUCLEOTIDE SEQUENCE [LARGE SCALE GENOMIC DNA]</scope>
    <source>
        <strain evidence="2 3">CBS 112549</strain>
    </source>
</reference>
<dbReference type="STRING" id="236234.A0A1J9RNV3"/>
<evidence type="ECO:0000259" key="1">
    <source>
        <dbReference type="Pfam" id="PF01717"/>
    </source>
</evidence>
<dbReference type="InterPro" id="IPR038071">
    <property type="entry name" value="UROD/MetE-like_sf"/>
</dbReference>
<evidence type="ECO:0000313" key="3">
    <source>
        <dbReference type="Proteomes" id="UP000183809"/>
    </source>
</evidence>
<keyword evidence="3" id="KW-1185">Reference proteome</keyword>
<dbReference type="AlphaFoldDB" id="A0A1J9RNV3"/>